<comment type="caution">
    <text evidence="1">The sequence shown here is derived from an EMBL/GenBank/DDBJ whole genome shotgun (WGS) entry which is preliminary data.</text>
</comment>
<accession>A0A0A6PBV4</accession>
<keyword evidence="2" id="KW-1185">Reference proteome</keyword>
<gene>
    <name evidence="1" type="ORF">PN36_31735</name>
</gene>
<dbReference type="AlphaFoldDB" id="A0A0A6PBV4"/>
<reference evidence="1 2" key="1">
    <citation type="journal article" date="2016" name="Front. Microbiol.">
        <title>Single-Cell (Meta-)Genomics of a Dimorphic Candidatus Thiomargarita nelsonii Reveals Genomic Plasticity.</title>
        <authorList>
            <person name="Flood B.E."/>
            <person name="Fliss P."/>
            <person name="Jones D.S."/>
            <person name="Dick G.J."/>
            <person name="Jain S."/>
            <person name="Kaster A.K."/>
            <person name="Winkel M."/>
            <person name="Mussmann M."/>
            <person name="Bailey J."/>
        </authorList>
    </citation>
    <scope>NUCLEOTIDE SEQUENCE [LARGE SCALE GENOMIC DNA]</scope>
    <source>
        <strain evidence="1">Hydrate Ridge</strain>
    </source>
</reference>
<dbReference type="Proteomes" id="UP000030428">
    <property type="component" value="Unassembled WGS sequence"/>
</dbReference>
<organism evidence="1 2">
    <name type="scientific">Candidatus Thiomargarita nelsonii</name>
    <dbReference type="NCBI Taxonomy" id="1003181"/>
    <lineage>
        <taxon>Bacteria</taxon>
        <taxon>Pseudomonadati</taxon>
        <taxon>Pseudomonadota</taxon>
        <taxon>Gammaproteobacteria</taxon>
        <taxon>Thiotrichales</taxon>
        <taxon>Thiotrichaceae</taxon>
        <taxon>Thiomargarita</taxon>
    </lineage>
</organism>
<protein>
    <submittedName>
        <fullName evidence="1">Uncharacterized protein</fullName>
    </submittedName>
</protein>
<name>A0A0A6PBV4_9GAMM</name>
<proteinExistence type="predicted"/>
<evidence type="ECO:0000313" key="2">
    <source>
        <dbReference type="Proteomes" id="UP000030428"/>
    </source>
</evidence>
<evidence type="ECO:0000313" key="1">
    <source>
        <dbReference type="EMBL" id="KHD07739.1"/>
    </source>
</evidence>
<dbReference type="EMBL" id="JSZA02000258">
    <property type="protein sequence ID" value="KHD07739.1"/>
    <property type="molecule type" value="Genomic_DNA"/>
</dbReference>
<sequence>MGFPFFDGKNDLSLYDLKGYVIFLDEFDYLPTAMLDNIIEGRKNIRPVNFVSLFCEHFAGKNNAHEVMQKAIDIAGEFESDMMKLGFSFPRGNTEKYKFSNADGLFRRADDSNFGYIFDGGYTVSSGVFYLRDEVVSDGEKSFVFTDNDSDASFLSFYDMVKSFENKIFNFFNNLRNKVLKEEKKSGKTEGASFYDTLVRDVYNENNDVSTTEYQKFIEYNHPANRLAKVSIRKLLDIVKHDYIPNAKKSKESVISELSLPESQVEFDKDYVEFSPDLKGSLLINESAVKRAAKWILPNPNDLAPDWETYVFAYRGEIRLHFAAGISGIINKRLSSYVLKKCTVIKLRKSLSRESDFEALSRYPNIRQLDCDDRFYSEGYNYNQIRDASNFHNPHLVYINNYNMPITPEGRLFALTARNLVFGLTATGDIERHFGSFALRWHSHALKIFQKAQEESADGFKVYIDPGFEADDKMIAAMLEQKKALRKTKLLGSVRDAEPLNGKDEWSGKLLKGLDYLGANGVYLYGDEDVKEGTKKRRLNRVSRHFEILRWILEESQRETHLVFTDTFSLTLKIFKWFSQVSQSDDLPHGFFEFPQFMKFRCAGEVVSAIEIERVVQGEDGDKGIPTVFSFTLNRDLNQQKRCYVIFANANTWDNIYDNNKQFYNQIFDKGAEENRRVVVMTQHASASNGVNLQFAVKTGDNKPVEKDFEGIHILDPQYYYFSDGRKDDDTDDEDDHRDDSAVKEKAIYLASKLKINGVITTAQLKDFIGRFHFGDMNRLYRCDLFALFSQEIGRVERTRREARSTEVTINPEIRDVIELILDDEINGMVIGEVIYRQRQNRISTLLNDILKDLDKSANKTRRYNNRRREPLRGISARYLKEMDVIINNRLPALRAGSLSEENATKVRKLWADIRTAALKGEYEAQLDGFDFRHLCRVETKYITYDENDREVVYIKDDSIIPKPEPKCKRYYLNSVYEVVQENTVIINSFIRKGFQLTNSWLKKA</sequence>